<proteinExistence type="predicted"/>
<name>A0ABC9SIB8_LEPBO</name>
<accession>A0ABC9SIB8</accession>
<dbReference type="Proteomes" id="UP000012166">
    <property type="component" value="Unassembled WGS sequence"/>
</dbReference>
<protein>
    <submittedName>
        <fullName evidence="1">Uncharacterized protein</fullName>
    </submittedName>
</protein>
<evidence type="ECO:0000313" key="2">
    <source>
        <dbReference type="Proteomes" id="UP000012166"/>
    </source>
</evidence>
<evidence type="ECO:0000313" key="1">
    <source>
        <dbReference type="EMBL" id="EMN17555.1"/>
    </source>
</evidence>
<comment type="caution">
    <text evidence="1">The sequence shown here is derived from an EMBL/GenBank/DDBJ whole genome shotgun (WGS) entry which is preliminary data.</text>
</comment>
<dbReference type="AlphaFoldDB" id="A0ABC9SIB8"/>
<gene>
    <name evidence="1" type="ORF">LEP1GSC056_2699</name>
</gene>
<reference evidence="1 2" key="1">
    <citation type="submission" date="2013-01" db="EMBL/GenBank/DDBJ databases">
        <authorList>
            <person name="Harkins D.M."/>
            <person name="Durkin A.S."/>
            <person name="Brinkac L.M."/>
            <person name="Haft D.H."/>
            <person name="Selengut J.D."/>
            <person name="Sanka R."/>
            <person name="DePew J."/>
            <person name="Purushe J."/>
            <person name="Hartskeerl R.A."/>
            <person name="Ahmed A."/>
            <person name="van der Linden H."/>
            <person name="Goris M.G.A."/>
            <person name="Vinetz J.M."/>
            <person name="Sutton G.G."/>
            <person name="Nierman W.C."/>
            <person name="Fouts D.E."/>
        </authorList>
    </citation>
    <scope>NUCLEOTIDE SEQUENCE [LARGE SCALE GENOMIC DNA]</scope>
    <source>
        <strain evidence="1 2">Brem 328</strain>
    </source>
</reference>
<sequence>MLNEAKKTLSSVILTTEELAKELSIPCLVVSNPELRAGLKTTYQKS</sequence>
<dbReference type="EMBL" id="AHMS02000022">
    <property type="protein sequence ID" value="EMN17555.1"/>
    <property type="molecule type" value="Genomic_DNA"/>
</dbReference>
<organism evidence="1 2">
    <name type="scientific">Leptospira borgpetersenii str. Brem 328</name>
    <dbReference type="NCBI Taxonomy" id="1049780"/>
    <lineage>
        <taxon>Bacteria</taxon>
        <taxon>Pseudomonadati</taxon>
        <taxon>Spirochaetota</taxon>
        <taxon>Spirochaetia</taxon>
        <taxon>Leptospirales</taxon>
        <taxon>Leptospiraceae</taxon>
        <taxon>Leptospira</taxon>
    </lineage>
</organism>